<proteinExistence type="predicted"/>
<sequence length="144" mass="15618">MSTQLQTSAAHPNVQKLRTLYADLSRIGEFVADDMVLHTAHRELCRDRAAGRVVGKAAAATHERELIRMTGGTLLMDVQHIFANDHFGAAFGVLRAHLGGASLAMPFCGVWRFRGGLITEHWENAYDVASVMAFLGDESGSPPA</sequence>
<dbReference type="SUPFAM" id="SSF54427">
    <property type="entry name" value="NTF2-like"/>
    <property type="match status" value="1"/>
</dbReference>
<protein>
    <recommendedName>
        <fullName evidence="1">SnoaL-like domain-containing protein</fullName>
    </recommendedName>
</protein>
<organism evidence="2">
    <name type="scientific">Sorangium cellulosum</name>
    <name type="common">Polyangium cellulosum</name>
    <dbReference type="NCBI Taxonomy" id="56"/>
    <lineage>
        <taxon>Bacteria</taxon>
        <taxon>Pseudomonadati</taxon>
        <taxon>Myxococcota</taxon>
        <taxon>Polyangia</taxon>
        <taxon>Polyangiales</taxon>
        <taxon>Polyangiaceae</taxon>
        <taxon>Sorangium</taxon>
    </lineage>
</organism>
<dbReference type="InterPro" id="IPR037401">
    <property type="entry name" value="SnoaL-like"/>
</dbReference>
<dbReference type="Gene3D" id="3.10.450.50">
    <property type="match status" value="1"/>
</dbReference>
<accession>A0A3S7UTY4</accession>
<name>A0A3S7UTY4_SORCE</name>
<dbReference type="InterPro" id="IPR032710">
    <property type="entry name" value="NTF2-like_dom_sf"/>
</dbReference>
<dbReference type="EMBL" id="MH908865">
    <property type="protein sequence ID" value="AYM52211.1"/>
    <property type="molecule type" value="Genomic_DNA"/>
</dbReference>
<evidence type="ECO:0000313" key="2">
    <source>
        <dbReference type="EMBL" id="AYM52211.1"/>
    </source>
</evidence>
<feature type="domain" description="SnoaL-like" evidence="1">
    <location>
        <begin position="23"/>
        <end position="121"/>
    </location>
</feature>
<evidence type="ECO:0000259" key="1">
    <source>
        <dbReference type="Pfam" id="PF12680"/>
    </source>
</evidence>
<reference evidence="2" key="1">
    <citation type="journal article" date="2018" name="J. Ind. Microbiol. Biotechnol.">
        <title>Genome mining reveals uncommon alkylpyrones as type III PKS products from myxobacteria.</title>
        <authorList>
            <person name="Hug J.J."/>
            <person name="Panter F."/>
            <person name="Krug D."/>
            <person name="Muller R."/>
        </authorList>
    </citation>
    <scope>NUCLEOTIDE SEQUENCE</scope>
    <source>
        <strain evidence="2">So ce487</strain>
    </source>
</reference>
<dbReference type="AlphaFoldDB" id="A0A3S7UTY4"/>
<dbReference type="Pfam" id="PF12680">
    <property type="entry name" value="SnoaL_2"/>
    <property type="match status" value="1"/>
</dbReference>